<name>A0A840IBL5_9ACTN</name>
<proteinExistence type="predicted"/>
<dbReference type="Proteomes" id="UP000585272">
    <property type="component" value="Unassembled WGS sequence"/>
</dbReference>
<sequence>MESVLARGRGRAAAVAAAAALAAVPFAGPFDWLVGEGYALPPGSAYEKVSSEDKGDGDVWYRFSTLRSSADGTRAIYSTPTGSEDAEGVPLPVEHLATLSSSGWEARSIAPPYSDSAGVLTDLRLGYQWYSTDLARGVVLPGFSQLTPDASGEVRNLFLREFGTPGYALLTPEPTAPVNPLIAFTSAPAVAGASRDLRHVVFESPFQLLPDAIVPGNRRDAYEWADGTLRNVGILPNGTVAPGGAAIGGGAGVSKIAQQRNRGAISEDGSRIVFTTPWRSGGGDTAASGELYLRVNGTTTVPISASQRTVPEEMQPATFLAATPDTSRVFFKSCEKLTDDATAECGVSEDLYMFDVASGDLTDLTAGLDLRVANVVGISNSGDHVYFGATGATTGVYLWHDGTVVSVVGGLQGGDTTANWSFGIGSRSSAVSDDGRLLVFSTDLPLGGANTGGLRQLFLYDAATRGTRCMSCVAPGRTTLGEAVIQPLQSSTAVYRAYDPRTISADGSKVFFETANRLVPEDINGRIDVYQYDTAAGTATLVSSGVGEYDSHVGDASENGDTVFFVTREQLIPDLDRDRLDDLYVARAGAKPYVPPARRDPCVGDACQGDLPAPPHDDVPGTVVFTGPGDVEDDGGSATEPVFSVRPLTGRQRRAWARTGRVRLTVRVSEAGRVRGRVTARLGKKRVVVARASRTARDGGPVALTLRLSAAARKSLKRNGRLTVRIIVTYGPSAGERQAATTTLRTVRGSRGAQNRSGGKR</sequence>
<dbReference type="EMBL" id="JACHNU010000001">
    <property type="protein sequence ID" value="MBB4661623.1"/>
    <property type="molecule type" value="Genomic_DNA"/>
</dbReference>
<dbReference type="RefSeq" id="WP_183339939.1">
    <property type="nucleotide sequence ID" value="NZ_JACHNU010000001.1"/>
</dbReference>
<feature type="region of interest" description="Disordered" evidence="1">
    <location>
        <begin position="739"/>
        <end position="761"/>
    </location>
</feature>
<accession>A0A840IBL5</accession>
<organism evidence="2 3">
    <name type="scientific">Conexibacter arvalis</name>
    <dbReference type="NCBI Taxonomy" id="912552"/>
    <lineage>
        <taxon>Bacteria</taxon>
        <taxon>Bacillati</taxon>
        <taxon>Actinomycetota</taxon>
        <taxon>Thermoleophilia</taxon>
        <taxon>Solirubrobacterales</taxon>
        <taxon>Conexibacteraceae</taxon>
        <taxon>Conexibacter</taxon>
    </lineage>
</organism>
<dbReference type="SUPFAM" id="SSF82171">
    <property type="entry name" value="DPP6 N-terminal domain-like"/>
    <property type="match status" value="1"/>
</dbReference>
<evidence type="ECO:0000256" key="1">
    <source>
        <dbReference type="SAM" id="MobiDB-lite"/>
    </source>
</evidence>
<reference evidence="2 3" key="1">
    <citation type="submission" date="2020-08" db="EMBL/GenBank/DDBJ databases">
        <title>Genomic Encyclopedia of Archaeal and Bacterial Type Strains, Phase II (KMG-II): from individual species to whole genera.</title>
        <authorList>
            <person name="Goeker M."/>
        </authorList>
    </citation>
    <scope>NUCLEOTIDE SEQUENCE [LARGE SCALE GENOMIC DNA]</scope>
    <source>
        <strain evidence="2 3">DSM 23288</strain>
    </source>
</reference>
<gene>
    <name evidence="2" type="ORF">BDZ31_001196</name>
</gene>
<dbReference type="AlphaFoldDB" id="A0A840IBL5"/>
<comment type="caution">
    <text evidence="2">The sequence shown here is derived from an EMBL/GenBank/DDBJ whole genome shotgun (WGS) entry which is preliminary data.</text>
</comment>
<evidence type="ECO:0000313" key="2">
    <source>
        <dbReference type="EMBL" id="MBB4661623.1"/>
    </source>
</evidence>
<feature type="compositionally biased region" description="Polar residues" evidence="1">
    <location>
        <begin position="752"/>
        <end position="761"/>
    </location>
</feature>
<dbReference type="InterPro" id="IPR011042">
    <property type="entry name" value="6-blade_b-propeller_TolB-like"/>
</dbReference>
<dbReference type="Gene3D" id="2.120.10.30">
    <property type="entry name" value="TolB, C-terminal domain"/>
    <property type="match status" value="1"/>
</dbReference>
<evidence type="ECO:0008006" key="4">
    <source>
        <dbReference type="Google" id="ProtNLM"/>
    </source>
</evidence>
<keyword evidence="3" id="KW-1185">Reference proteome</keyword>
<evidence type="ECO:0000313" key="3">
    <source>
        <dbReference type="Proteomes" id="UP000585272"/>
    </source>
</evidence>
<protein>
    <recommendedName>
        <fullName evidence="4">WD40 repeat protein</fullName>
    </recommendedName>
</protein>